<reference evidence="1" key="1">
    <citation type="submission" date="2014-11" db="EMBL/GenBank/DDBJ databases">
        <authorList>
            <person name="Amaro Gonzalez C."/>
        </authorList>
    </citation>
    <scope>NUCLEOTIDE SEQUENCE</scope>
</reference>
<accession>A0A0E9QVC2</accession>
<organism evidence="1">
    <name type="scientific">Anguilla anguilla</name>
    <name type="common">European freshwater eel</name>
    <name type="synonym">Muraena anguilla</name>
    <dbReference type="NCBI Taxonomy" id="7936"/>
    <lineage>
        <taxon>Eukaryota</taxon>
        <taxon>Metazoa</taxon>
        <taxon>Chordata</taxon>
        <taxon>Craniata</taxon>
        <taxon>Vertebrata</taxon>
        <taxon>Euteleostomi</taxon>
        <taxon>Actinopterygii</taxon>
        <taxon>Neopterygii</taxon>
        <taxon>Teleostei</taxon>
        <taxon>Anguilliformes</taxon>
        <taxon>Anguillidae</taxon>
        <taxon>Anguilla</taxon>
    </lineage>
</organism>
<protein>
    <submittedName>
        <fullName evidence="1">Uncharacterized protein</fullName>
    </submittedName>
</protein>
<dbReference type="AlphaFoldDB" id="A0A0E9QVC2"/>
<name>A0A0E9QVC2_ANGAN</name>
<sequence length="32" mass="3689">MPYKLEKHADVSFCGRPSKKSTSQYRITISET</sequence>
<evidence type="ECO:0000313" key="1">
    <source>
        <dbReference type="EMBL" id="JAH20901.1"/>
    </source>
</evidence>
<proteinExistence type="predicted"/>
<dbReference type="EMBL" id="GBXM01087676">
    <property type="protein sequence ID" value="JAH20901.1"/>
    <property type="molecule type" value="Transcribed_RNA"/>
</dbReference>
<reference evidence="1" key="2">
    <citation type="journal article" date="2015" name="Fish Shellfish Immunol.">
        <title>Early steps in the European eel (Anguilla anguilla)-Vibrio vulnificus interaction in the gills: Role of the RtxA13 toxin.</title>
        <authorList>
            <person name="Callol A."/>
            <person name="Pajuelo D."/>
            <person name="Ebbesson L."/>
            <person name="Teles M."/>
            <person name="MacKenzie S."/>
            <person name="Amaro C."/>
        </authorList>
    </citation>
    <scope>NUCLEOTIDE SEQUENCE</scope>
</reference>